<proteinExistence type="predicted"/>
<name>A0ABT2GIZ1_9MICO</name>
<keyword evidence="2" id="KW-1133">Transmembrane helix</keyword>
<keyword evidence="2" id="KW-0812">Transmembrane</keyword>
<reference evidence="3" key="1">
    <citation type="submission" date="2022-08" db="EMBL/GenBank/DDBJ databases">
        <authorList>
            <person name="Deng Y."/>
            <person name="Han X.-F."/>
            <person name="Zhang Y.-Q."/>
        </authorList>
    </citation>
    <scope>NUCLEOTIDE SEQUENCE</scope>
    <source>
        <strain evidence="3">CPCC 205716</strain>
    </source>
</reference>
<protein>
    <submittedName>
        <fullName evidence="3">Uncharacterized protein</fullName>
    </submittedName>
</protein>
<dbReference type="EMBL" id="JANTEZ010000008">
    <property type="protein sequence ID" value="MCS5716138.1"/>
    <property type="molecule type" value="Genomic_DNA"/>
</dbReference>
<dbReference type="RefSeq" id="WP_259487634.1">
    <property type="nucleotide sequence ID" value="NZ_JANTEZ010000008.1"/>
</dbReference>
<accession>A0ABT2GIZ1</accession>
<evidence type="ECO:0000313" key="4">
    <source>
        <dbReference type="Proteomes" id="UP001165580"/>
    </source>
</evidence>
<organism evidence="3 4">
    <name type="scientific">Herbiconiux gentiana</name>
    <dbReference type="NCBI Taxonomy" id="2970912"/>
    <lineage>
        <taxon>Bacteria</taxon>
        <taxon>Bacillati</taxon>
        <taxon>Actinomycetota</taxon>
        <taxon>Actinomycetes</taxon>
        <taxon>Micrococcales</taxon>
        <taxon>Microbacteriaceae</taxon>
        <taxon>Herbiconiux</taxon>
    </lineage>
</organism>
<keyword evidence="2" id="KW-0472">Membrane</keyword>
<feature type="region of interest" description="Disordered" evidence="1">
    <location>
        <begin position="84"/>
        <end position="115"/>
    </location>
</feature>
<dbReference type="Proteomes" id="UP001165580">
    <property type="component" value="Unassembled WGS sequence"/>
</dbReference>
<feature type="transmembrane region" description="Helical" evidence="2">
    <location>
        <begin position="55"/>
        <end position="76"/>
    </location>
</feature>
<gene>
    <name evidence="3" type="ORF">NVV95_16450</name>
</gene>
<evidence type="ECO:0000256" key="1">
    <source>
        <dbReference type="SAM" id="MobiDB-lite"/>
    </source>
</evidence>
<evidence type="ECO:0000313" key="3">
    <source>
        <dbReference type="EMBL" id="MCS5716138.1"/>
    </source>
</evidence>
<feature type="compositionally biased region" description="Basic and acidic residues" evidence="1">
    <location>
        <begin position="101"/>
        <end position="115"/>
    </location>
</feature>
<feature type="transmembrane region" description="Helical" evidence="2">
    <location>
        <begin position="21"/>
        <end position="43"/>
    </location>
</feature>
<comment type="caution">
    <text evidence="3">The sequence shown here is derived from an EMBL/GenBank/DDBJ whole genome shotgun (WGS) entry which is preliminary data.</text>
</comment>
<evidence type="ECO:0000256" key="2">
    <source>
        <dbReference type="SAM" id="Phobius"/>
    </source>
</evidence>
<keyword evidence="4" id="KW-1185">Reference proteome</keyword>
<sequence>MPRREGRRRRAEGVFAAHPTILVVGSALFLVLTIWMCAAHGWRLGETVGHGFRSAPLWVVALVGLPLWSLGVVVGVRRVVAGTKRDGARRGSSRIEPAVGEQRRVEQPRTDPAEQ</sequence>